<dbReference type="InterPro" id="IPR028098">
    <property type="entry name" value="Glyco_trans_4-like_N"/>
</dbReference>
<dbReference type="Proteomes" id="UP001180487">
    <property type="component" value="Unassembled WGS sequence"/>
</dbReference>
<comment type="caution">
    <text evidence="3">The sequence shown here is derived from an EMBL/GenBank/DDBJ whole genome shotgun (WGS) entry which is preliminary data.</text>
</comment>
<dbReference type="Gene3D" id="3.40.50.2000">
    <property type="entry name" value="Glycogen Phosphorylase B"/>
    <property type="match status" value="2"/>
</dbReference>
<feature type="domain" description="Glycosyl transferase family 1" evidence="1">
    <location>
        <begin position="211"/>
        <end position="380"/>
    </location>
</feature>
<proteinExistence type="predicted"/>
<name>A0ABU2C7I1_9BURK</name>
<accession>A0ABU2C7I1</accession>
<gene>
    <name evidence="3" type="ORF">J2X19_001972</name>
</gene>
<dbReference type="Pfam" id="PF13439">
    <property type="entry name" value="Glyco_transf_4"/>
    <property type="match status" value="1"/>
</dbReference>
<evidence type="ECO:0000313" key="4">
    <source>
        <dbReference type="Proteomes" id="UP001180487"/>
    </source>
</evidence>
<evidence type="ECO:0000313" key="3">
    <source>
        <dbReference type="EMBL" id="MDR7377293.1"/>
    </source>
</evidence>
<dbReference type="RefSeq" id="WP_310372956.1">
    <property type="nucleotide sequence ID" value="NZ_JAVDXT010000002.1"/>
</dbReference>
<keyword evidence="4" id="KW-1185">Reference proteome</keyword>
<reference evidence="3 4" key="1">
    <citation type="submission" date="2023-07" db="EMBL/GenBank/DDBJ databases">
        <title>Sorghum-associated microbial communities from plants grown in Nebraska, USA.</title>
        <authorList>
            <person name="Schachtman D."/>
        </authorList>
    </citation>
    <scope>NUCLEOTIDE SEQUENCE [LARGE SCALE GENOMIC DNA]</scope>
    <source>
        <strain evidence="3 4">BE313</strain>
    </source>
</reference>
<dbReference type="PANTHER" id="PTHR12526">
    <property type="entry name" value="GLYCOSYLTRANSFERASE"/>
    <property type="match status" value="1"/>
</dbReference>
<feature type="domain" description="Glycosyltransferase subfamily 4-like N-terminal" evidence="2">
    <location>
        <begin position="78"/>
        <end position="201"/>
    </location>
</feature>
<dbReference type="EMBL" id="JAVDXT010000002">
    <property type="protein sequence ID" value="MDR7377293.1"/>
    <property type="molecule type" value="Genomic_DNA"/>
</dbReference>
<dbReference type="Pfam" id="PF00534">
    <property type="entry name" value="Glycos_transf_1"/>
    <property type="match status" value="1"/>
</dbReference>
<dbReference type="InterPro" id="IPR001296">
    <property type="entry name" value="Glyco_trans_1"/>
</dbReference>
<organism evidence="3 4">
    <name type="scientific">Rhodoferax ferrireducens</name>
    <dbReference type="NCBI Taxonomy" id="192843"/>
    <lineage>
        <taxon>Bacteria</taxon>
        <taxon>Pseudomonadati</taxon>
        <taxon>Pseudomonadota</taxon>
        <taxon>Betaproteobacteria</taxon>
        <taxon>Burkholderiales</taxon>
        <taxon>Comamonadaceae</taxon>
        <taxon>Rhodoferax</taxon>
    </lineage>
</organism>
<evidence type="ECO:0000259" key="1">
    <source>
        <dbReference type="Pfam" id="PF00534"/>
    </source>
</evidence>
<sequence length="416" mass="46123">MRDNKPRLVVFSSLFPHPGQPNAGLFIRERMFRVGQALPLKVVAPVPWFPFQSMIRKWRPHFRPDAPRSELQSGVEVFHPRYFSVPGIFKSWDGLFMALGSLPTLWRLKREFDFQIIDSHFAYPDGYAAALIGRWLALPVTITLRGTESRLAKSSSHRRLMQKAMARAARIFSVADALKRTAVDMGVPADKVRVVGNGVDLGKFHALPQVESRQALGLPLDAPVLVSVGGLCERKGFHRVIACLPDLKKVFPAIRFLVVGGPSAEGDWTVQLHKQVADLGLQDVVHFLGALPPDKLKLPLSAANVFVLSTRNEGWANVFLEAMACGLPVVTTDVGGNSEVICQPDLGYVVPFEDQPALLQAMRQSLDQTWNQQHIMDYARDNSWDQRVAVLVQEFQTIAAGSAQELLLQPTSVKGP</sequence>
<protein>
    <submittedName>
        <fullName evidence="3">Glycosyltransferase involved in cell wall biosynthesis</fullName>
    </submittedName>
</protein>
<dbReference type="SUPFAM" id="SSF53756">
    <property type="entry name" value="UDP-Glycosyltransferase/glycogen phosphorylase"/>
    <property type="match status" value="1"/>
</dbReference>
<evidence type="ECO:0000259" key="2">
    <source>
        <dbReference type="Pfam" id="PF13439"/>
    </source>
</evidence>